<evidence type="ECO:0000313" key="3">
    <source>
        <dbReference type="Proteomes" id="UP001146067"/>
    </source>
</evidence>
<organism evidence="2 3">
    <name type="scientific">Glycomyces luteolus</name>
    <dbReference type="NCBI Taxonomy" id="2670330"/>
    <lineage>
        <taxon>Bacteria</taxon>
        <taxon>Bacillati</taxon>
        <taxon>Actinomycetota</taxon>
        <taxon>Actinomycetes</taxon>
        <taxon>Glycomycetales</taxon>
        <taxon>Glycomycetaceae</taxon>
        <taxon>Glycomyces</taxon>
    </lineage>
</organism>
<dbReference type="RefSeq" id="WP_270111911.1">
    <property type="nucleotide sequence ID" value="NZ_JAPZVP010000017.1"/>
</dbReference>
<gene>
    <name evidence="2" type="ORF">O1R50_19770</name>
</gene>
<keyword evidence="3" id="KW-1185">Reference proteome</keyword>
<sequence>MTTPKAPKTDVGRPTTARAWLAANYSIPARAVAVIGVLASAWGMVIAVGDTEGENPASWLMFIGPALAGAFPTLELAWRRDHDLSMATVTSRWFVFPLFGALGAVIVMAVTEIVMRASGAMAAAQAADKWHYWFAVDGPPMPSVMFGLLGYAAGLLLAIVFFVLVLWPLQVILRPKQAIAENMMDTGESSFRRNRAALMLGPFIVIDAFVIAIAITQELGWLVVVSILAEVAMVAVAASLQRVDKQRHGEAPLPTGVELGRNDDS</sequence>
<feature type="transmembrane region" description="Helical" evidence="1">
    <location>
        <begin position="194"/>
        <end position="215"/>
    </location>
</feature>
<evidence type="ECO:0000313" key="2">
    <source>
        <dbReference type="EMBL" id="MDA1361876.1"/>
    </source>
</evidence>
<feature type="transmembrane region" description="Helical" evidence="1">
    <location>
        <begin position="148"/>
        <end position="173"/>
    </location>
</feature>
<comment type="caution">
    <text evidence="2">The sequence shown here is derived from an EMBL/GenBank/DDBJ whole genome shotgun (WGS) entry which is preliminary data.</text>
</comment>
<keyword evidence="1" id="KW-0472">Membrane</keyword>
<dbReference type="Proteomes" id="UP001146067">
    <property type="component" value="Unassembled WGS sequence"/>
</dbReference>
<proteinExistence type="predicted"/>
<keyword evidence="1" id="KW-1133">Transmembrane helix</keyword>
<feature type="transmembrane region" description="Helical" evidence="1">
    <location>
        <begin position="27"/>
        <end position="47"/>
    </location>
</feature>
<reference evidence="2" key="1">
    <citation type="submission" date="2022-12" db="EMBL/GenBank/DDBJ databases">
        <title>Gycomyces niveus sp.nov.,a novel actinomycete isolated from soil in Shouguan.</title>
        <authorList>
            <person name="Yang X."/>
        </authorList>
    </citation>
    <scope>NUCLEOTIDE SEQUENCE</scope>
    <source>
        <strain evidence="2">NEAU-A15</strain>
    </source>
</reference>
<feature type="transmembrane region" description="Helical" evidence="1">
    <location>
        <begin position="221"/>
        <end position="240"/>
    </location>
</feature>
<accession>A0A9X3PCZ0</accession>
<feature type="transmembrane region" description="Helical" evidence="1">
    <location>
        <begin position="59"/>
        <end position="78"/>
    </location>
</feature>
<protein>
    <submittedName>
        <fullName evidence="2">Uncharacterized protein</fullName>
    </submittedName>
</protein>
<feature type="transmembrane region" description="Helical" evidence="1">
    <location>
        <begin position="90"/>
        <end position="111"/>
    </location>
</feature>
<dbReference type="EMBL" id="JAPZVP010000017">
    <property type="protein sequence ID" value="MDA1361876.1"/>
    <property type="molecule type" value="Genomic_DNA"/>
</dbReference>
<dbReference type="AlphaFoldDB" id="A0A9X3PCZ0"/>
<keyword evidence="1" id="KW-0812">Transmembrane</keyword>
<evidence type="ECO:0000256" key="1">
    <source>
        <dbReference type="SAM" id="Phobius"/>
    </source>
</evidence>
<name>A0A9X3PCZ0_9ACTN</name>